<name>A0A3N5C2J3_9BACI</name>
<keyword evidence="3" id="KW-1185">Reference proteome</keyword>
<dbReference type="AlphaFoldDB" id="A0A3N5C2J3"/>
<feature type="transmembrane region" description="Helical" evidence="1">
    <location>
        <begin position="59"/>
        <end position="87"/>
    </location>
</feature>
<dbReference type="EMBL" id="RKRF01000013">
    <property type="protein sequence ID" value="RPF50391.1"/>
    <property type="molecule type" value="Genomic_DNA"/>
</dbReference>
<organism evidence="2 3">
    <name type="scientific">Aquisalibacillus elongatus</name>
    <dbReference type="NCBI Taxonomy" id="485577"/>
    <lineage>
        <taxon>Bacteria</taxon>
        <taxon>Bacillati</taxon>
        <taxon>Bacillota</taxon>
        <taxon>Bacilli</taxon>
        <taxon>Bacillales</taxon>
        <taxon>Bacillaceae</taxon>
        <taxon>Aquisalibacillus</taxon>
    </lineage>
</organism>
<evidence type="ECO:0000313" key="2">
    <source>
        <dbReference type="EMBL" id="RPF50391.1"/>
    </source>
</evidence>
<gene>
    <name evidence="2" type="ORF">EDC24_2829</name>
</gene>
<proteinExistence type="predicted"/>
<accession>A0A3N5C2J3</accession>
<keyword evidence="1" id="KW-0812">Transmembrane</keyword>
<dbReference type="RefSeq" id="WP_124223602.1">
    <property type="nucleotide sequence ID" value="NZ_RKRF01000013.1"/>
</dbReference>
<dbReference type="Pfam" id="PF14079">
    <property type="entry name" value="DUF4260"/>
    <property type="match status" value="1"/>
</dbReference>
<dbReference type="Proteomes" id="UP000276443">
    <property type="component" value="Unassembled WGS sequence"/>
</dbReference>
<reference evidence="2 3" key="1">
    <citation type="submission" date="2018-11" db="EMBL/GenBank/DDBJ databases">
        <title>Genomic Encyclopedia of Type Strains, Phase IV (KMG-IV): sequencing the most valuable type-strain genomes for metagenomic binning, comparative biology and taxonomic classification.</title>
        <authorList>
            <person name="Goeker M."/>
        </authorList>
    </citation>
    <scope>NUCLEOTIDE SEQUENCE [LARGE SCALE GENOMIC DNA]</scope>
    <source>
        <strain evidence="2 3">DSM 18090</strain>
    </source>
</reference>
<feature type="transmembrane region" description="Helical" evidence="1">
    <location>
        <begin position="28"/>
        <end position="47"/>
    </location>
</feature>
<protein>
    <submittedName>
        <fullName evidence="2">Uncharacterized protein DUF4260</fullName>
    </submittedName>
</protein>
<evidence type="ECO:0000256" key="1">
    <source>
        <dbReference type="SAM" id="Phobius"/>
    </source>
</evidence>
<comment type="caution">
    <text evidence="2">The sequence shown here is derived from an EMBL/GenBank/DDBJ whole genome shotgun (WGS) entry which is preliminary data.</text>
</comment>
<evidence type="ECO:0000313" key="3">
    <source>
        <dbReference type="Proteomes" id="UP000276443"/>
    </source>
</evidence>
<dbReference type="InterPro" id="IPR025356">
    <property type="entry name" value="DUF4260"/>
</dbReference>
<dbReference type="OrthoDB" id="9813911at2"/>
<feature type="transmembrane region" description="Helical" evidence="1">
    <location>
        <begin position="5"/>
        <end position="22"/>
    </location>
</feature>
<sequence>MNKTLLHLEGAAALLLTIYIYYYFNFNWVWFFALLLAPDLSMLGYLISQRMGTILYNLVHTYILSVSIIICGLLFSSEIMLALGLIWSAHIGMDRMVGYGLKYPTSFKHTHLNRV</sequence>
<keyword evidence="1" id="KW-1133">Transmembrane helix</keyword>
<keyword evidence="1" id="KW-0472">Membrane</keyword>